<dbReference type="EMBL" id="NAJN01001251">
    <property type="protein sequence ID" value="TKA64536.1"/>
    <property type="molecule type" value="Genomic_DNA"/>
</dbReference>
<feature type="transmembrane region" description="Helical" evidence="12">
    <location>
        <begin position="311"/>
        <end position="333"/>
    </location>
</feature>
<dbReference type="FunFam" id="3.40.50.300:FF:000825">
    <property type="entry name" value="ABC bile acid transporter"/>
    <property type="match status" value="1"/>
</dbReference>
<evidence type="ECO:0000256" key="1">
    <source>
        <dbReference type="ARBA" id="ARBA00004141"/>
    </source>
</evidence>
<feature type="compositionally biased region" description="Basic and acidic residues" evidence="11">
    <location>
        <begin position="277"/>
        <end position="286"/>
    </location>
</feature>
<dbReference type="PROSITE" id="PS50893">
    <property type="entry name" value="ABC_TRANSPORTER_2"/>
    <property type="match status" value="1"/>
</dbReference>
<feature type="transmembrane region" description="Helical" evidence="12">
    <location>
        <begin position="195"/>
        <end position="217"/>
    </location>
</feature>
<feature type="transmembrane region" description="Helical" evidence="12">
    <location>
        <begin position="155"/>
        <end position="175"/>
    </location>
</feature>
<evidence type="ECO:0000256" key="3">
    <source>
        <dbReference type="ARBA" id="ARBA00022448"/>
    </source>
</evidence>
<name>A0A4U0WQ05_9PEZI</name>
<comment type="similarity">
    <text evidence="2">Belongs to the complex I NDUFA12 subunit family.</text>
</comment>
<keyword evidence="5" id="KW-0677">Repeat</keyword>
<dbReference type="Pfam" id="PF00005">
    <property type="entry name" value="ABC_tran"/>
    <property type="match status" value="1"/>
</dbReference>
<evidence type="ECO:0000256" key="11">
    <source>
        <dbReference type="SAM" id="MobiDB-lite"/>
    </source>
</evidence>
<evidence type="ECO:0000259" key="13">
    <source>
        <dbReference type="PROSITE" id="PS50893"/>
    </source>
</evidence>
<dbReference type="GO" id="GO:0140359">
    <property type="term" value="F:ABC-type transporter activity"/>
    <property type="evidence" value="ECO:0007669"/>
    <property type="project" value="InterPro"/>
</dbReference>
<dbReference type="GO" id="GO:0005524">
    <property type="term" value="F:ATP binding"/>
    <property type="evidence" value="ECO:0007669"/>
    <property type="project" value="UniProtKB-KW"/>
</dbReference>
<dbReference type="STRING" id="331657.A0A4U0WQ05"/>
<reference evidence="15 16" key="1">
    <citation type="submission" date="2017-03" db="EMBL/GenBank/DDBJ databases">
        <title>Genomes of endolithic fungi from Antarctica.</title>
        <authorList>
            <person name="Coleine C."/>
            <person name="Masonjones S."/>
            <person name="Stajich J.E."/>
        </authorList>
    </citation>
    <scope>NUCLEOTIDE SEQUENCE [LARGE SCALE GENOMIC DNA]</scope>
    <source>
        <strain evidence="15 16">CCFEE 5187</strain>
    </source>
</reference>
<evidence type="ECO:0000256" key="5">
    <source>
        <dbReference type="ARBA" id="ARBA00022737"/>
    </source>
</evidence>
<dbReference type="InterPro" id="IPR003439">
    <property type="entry name" value="ABC_transporter-like_ATP-bd"/>
</dbReference>
<dbReference type="CDD" id="cd03250">
    <property type="entry name" value="ABCC_MRP_domain1"/>
    <property type="match status" value="1"/>
</dbReference>
<feature type="compositionally biased region" description="Basic and acidic residues" evidence="11">
    <location>
        <begin position="256"/>
        <end position="265"/>
    </location>
</feature>
<evidence type="ECO:0000313" key="15">
    <source>
        <dbReference type="EMBL" id="TKA64536.1"/>
    </source>
</evidence>
<organism evidence="15 16">
    <name type="scientific">Cryomyces minteri</name>
    <dbReference type="NCBI Taxonomy" id="331657"/>
    <lineage>
        <taxon>Eukaryota</taxon>
        <taxon>Fungi</taxon>
        <taxon>Dikarya</taxon>
        <taxon>Ascomycota</taxon>
        <taxon>Pezizomycotina</taxon>
        <taxon>Dothideomycetes</taxon>
        <taxon>Dothideomycetes incertae sedis</taxon>
        <taxon>Cryomyces</taxon>
    </lineage>
</organism>
<feature type="region of interest" description="Disordered" evidence="11">
    <location>
        <begin position="256"/>
        <end position="288"/>
    </location>
</feature>
<dbReference type="PROSITE" id="PS50929">
    <property type="entry name" value="ABC_TM1F"/>
    <property type="match status" value="1"/>
</dbReference>
<dbReference type="InterPro" id="IPR027417">
    <property type="entry name" value="P-loop_NTPase"/>
</dbReference>
<evidence type="ECO:0000256" key="10">
    <source>
        <dbReference type="ARBA" id="ARBA00023180"/>
    </source>
</evidence>
<keyword evidence="10" id="KW-0325">Glycoprotein</keyword>
<dbReference type="Gene3D" id="1.20.1560.10">
    <property type="entry name" value="ABC transporter type 1, transmembrane domain"/>
    <property type="match status" value="1"/>
</dbReference>
<protein>
    <recommendedName>
        <fullName evidence="17">ABC transporter domain-containing protein</fullName>
    </recommendedName>
</protein>
<dbReference type="PANTHER" id="PTHR24223">
    <property type="entry name" value="ATP-BINDING CASSETTE SUB-FAMILY C"/>
    <property type="match status" value="1"/>
</dbReference>
<evidence type="ECO:0000256" key="4">
    <source>
        <dbReference type="ARBA" id="ARBA00022692"/>
    </source>
</evidence>
<keyword evidence="6" id="KW-0547">Nucleotide-binding</keyword>
<dbReference type="Pfam" id="PF00664">
    <property type="entry name" value="ABC_membrane"/>
    <property type="match status" value="1"/>
</dbReference>
<keyword evidence="8 12" id="KW-1133">Transmembrane helix</keyword>
<evidence type="ECO:0000256" key="8">
    <source>
        <dbReference type="ARBA" id="ARBA00022989"/>
    </source>
</evidence>
<evidence type="ECO:0000259" key="14">
    <source>
        <dbReference type="PROSITE" id="PS50929"/>
    </source>
</evidence>
<evidence type="ECO:0000313" key="16">
    <source>
        <dbReference type="Proteomes" id="UP000308768"/>
    </source>
</evidence>
<feature type="domain" description="ABC transmembrane type-1" evidence="14">
    <location>
        <begin position="162"/>
        <end position="482"/>
    </location>
</feature>
<dbReference type="GO" id="GO:0045271">
    <property type="term" value="C:respiratory chain complex I"/>
    <property type="evidence" value="ECO:0007669"/>
    <property type="project" value="InterPro"/>
</dbReference>
<dbReference type="SMART" id="SM00382">
    <property type="entry name" value="AAA"/>
    <property type="match status" value="1"/>
</dbReference>
<dbReference type="OrthoDB" id="6500128at2759"/>
<evidence type="ECO:0008006" key="17">
    <source>
        <dbReference type="Google" id="ProtNLM"/>
    </source>
</evidence>
<dbReference type="AlphaFoldDB" id="A0A4U0WQ05"/>
<dbReference type="Gene3D" id="3.40.50.300">
    <property type="entry name" value="P-loop containing nucleotide triphosphate hydrolases"/>
    <property type="match status" value="1"/>
</dbReference>
<comment type="caution">
    <text evidence="15">The sequence shown here is derived from an EMBL/GenBank/DDBJ whole genome shotgun (WGS) entry which is preliminary data.</text>
</comment>
<evidence type="ECO:0000256" key="2">
    <source>
        <dbReference type="ARBA" id="ARBA00007355"/>
    </source>
</evidence>
<sequence length="747" mass="83879">MSTILRTLRNLRKIGLKEYAHQMQYMGDTKAGTFIAKDNYGNKYYENQEQELPLRTRWVDYKDKEFDPKGNRAVEVEYEGDIEPSREPLASVLSLATFSWVDPIVWKGYHKTYELSDVWNLAPKDKAAAILANYRQVKRTSALAFHLLKYFKRGLLIQSAWAVLSGLNLFVPTLLLKVILEYVEDPDSTPRNAAWFYVGLLFVSGCVSALSAGQALWTGRKICVRLRAVIIGEIYAKALRRRAAAGGGDRVLGAKKETEPKESRLKKAVSSGRKKKKTEEDDKEATPDESQVTSGAIINLMAVDSFKVAEICAYLHFLWAETPVQVVLAVVLLYRIMGYSSIAGIGTMAFLLPINLVISKRFAQIQKLILAATDKRIHTTNEVMTNIRIIKYFAWEQRFMDTVNETRTVEIRRLRRRYIIWAIAATVWAGAPILITFLSFLVYTMVEKKDLVPSVAFTALSLFSLLRIPLDQLADMVAHVQESKVSVDRIEEYLNEPETDKYRQLQNDEEDEEGNLIIGLEHGTFTWGTKDTDDFRLMDMNVRFQAGQLNVVIGPTGSGKTSLLMALLGEMTLLDGTVYLPGGRSREDLRPDPDTGLVESVAYCAQQAWLVNGTIKENIIFASPWDATRYKNVIVACSLQRDLEILDAGDETIVGEKGVTLSGGQKQRISLARALYCNARHVLLDDVLSAVDSHTAKWIFDQCLLGPLMYNRTCILVTHNVSLCLPHAHFAVVLDNGRVVAQGSANE</sequence>
<keyword evidence="16" id="KW-1185">Reference proteome</keyword>
<dbReference type="Proteomes" id="UP000308768">
    <property type="component" value="Unassembled WGS sequence"/>
</dbReference>
<proteinExistence type="inferred from homology"/>
<keyword evidence="9 12" id="KW-0472">Membrane</keyword>
<dbReference type="InterPro" id="IPR017871">
    <property type="entry name" value="ABC_transporter-like_CS"/>
</dbReference>
<dbReference type="InterPro" id="IPR050173">
    <property type="entry name" value="ABC_transporter_C-like"/>
</dbReference>
<dbReference type="SUPFAM" id="SSF90123">
    <property type="entry name" value="ABC transporter transmembrane region"/>
    <property type="match status" value="1"/>
</dbReference>
<feature type="transmembrane region" description="Helical" evidence="12">
    <location>
        <begin position="339"/>
        <end position="358"/>
    </location>
</feature>
<evidence type="ECO:0000256" key="12">
    <source>
        <dbReference type="SAM" id="Phobius"/>
    </source>
</evidence>
<feature type="domain" description="ABC transporter" evidence="13">
    <location>
        <begin position="518"/>
        <end position="747"/>
    </location>
</feature>
<dbReference type="GO" id="GO:0016887">
    <property type="term" value="F:ATP hydrolysis activity"/>
    <property type="evidence" value="ECO:0007669"/>
    <property type="project" value="InterPro"/>
</dbReference>
<dbReference type="SUPFAM" id="SSF52540">
    <property type="entry name" value="P-loop containing nucleoside triphosphate hydrolases"/>
    <property type="match status" value="1"/>
</dbReference>
<evidence type="ECO:0000256" key="7">
    <source>
        <dbReference type="ARBA" id="ARBA00022840"/>
    </source>
</evidence>
<comment type="subcellular location">
    <subcellularLocation>
        <location evidence="1">Membrane</location>
        <topology evidence="1">Multi-pass membrane protein</topology>
    </subcellularLocation>
</comment>
<dbReference type="PROSITE" id="PS00211">
    <property type="entry name" value="ABC_TRANSPORTER_1"/>
    <property type="match status" value="1"/>
</dbReference>
<accession>A0A4U0WQ05</accession>
<keyword evidence="3" id="KW-0813">Transport</keyword>
<dbReference type="GO" id="GO:0000329">
    <property type="term" value="C:fungal-type vacuole membrane"/>
    <property type="evidence" value="ECO:0007669"/>
    <property type="project" value="TreeGrafter"/>
</dbReference>
<dbReference type="Pfam" id="PF05071">
    <property type="entry name" value="NDUFA12"/>
    <property type="match status" value="1"/>
</dbReference>
<keyword evidence="4 12" id="KW-0812">Transmembrane</keyword>
<dbReference type="InterPro" id="IPR007763">
    <property type="entry name" value="NDUFA12"/>
</dbReference>
<dbReference type="InterPro" id="IPR011527">
    <property type="entry name" value="ABC1_TM_dom"/>
</dbReference>
<dbReference type="InterPro" id="IPR036640">
    <property type="entry name" value="ABC1_TM_sf"/>
</dbReference>
<feature type="compositionally biased region" description="Basic residues" evidence="11">
    <location>
        <begin position="266"/>
        <end position="276"/>
    </location>
</feature>
<dbReference type="PANTHER" id="PTHR24223:SF353">
    <property type="entry name" value="ABC TRANSPORTER ATP-BINDING PROTEIN_PERMEASE VMR1-RELATED"/>
    <property type="match status" value="1"/>
</dbReference>
<feature type="non-terminal residue" evidence="15">
    <location>
        <position position="747"/>
    </location>
</feature>
<evidence type="ECO:0000256" key="9">
    <source>
        <dbReference type="ARBA" id="ARBA00023136"/>
    </source>
</evidence>
<dbReference type="InterPro" id="IPR003593">
    <property type="entry name" value="AAA+_ATPase"/>
</dbReference>
<gene>
    <name evidence="15" type="ORF">B0A49_05066</name>
</gene>
<feature type="transmembrane region" description="Helical" evidence="12">
    <location>
        <begin position="418"/>
        <end position="445"/>
    </location>
</feature>
<evidence type="ECO:0000256" key="6">
    <source>
        <dbReference type="ARBA" id="ARBA00022741"/>
    </source>
</evidence>
<dbReference type="CDD" id="cd18596">
    <property type="entry name" value="ABC_6TM_VMR1_D1_like"/>
    <property type="match status" value="1"/>
</dbReference>
<keyword evidence="7" id="KW-0067">ATP-binding</keyword>